<dbReference type="EC" id="3.4.25.1" evidence="3"/>
<evidence type="ECO:0000256" key="2">
    <source>
        <dbReference type="ARBA" id="ARBA00004123"/>
    </source>
</evidence>
<comment type="caution">
    <text evidence="19">The sequence shown here is derived from an EMBL/GenBank/DDBJ whole genome shotgun (WGS) entry which is preliminary data.</text>
</comment>
<evidence type="ECO:0000256" key="9">
    <source>
        <dbReference type="ARBA" id="ARBA00022801"/>
    </source>
</evidence>
<feature type="active site" description="Nucleophile" evidence="16">
    <location>
        <position position="472"/>
    </location>
</feature>
<dbReference type="GO" id="GO:0004298">
    <property type="term" value="F:threonine-type endopeptidase activity"/>
    <property type="evidence" value="ECO:0007669"/>
    <property type="project" value="UniProtKB-KW"/>
</dbReference>
<dbReference type="Pfam" id="PF12465">
    <property type="entry name" value="Pr_beta_C"/>
    <property type="match status" value="1"/>
</dbReference>
<evidence type="ECO:0000256" key="15">
    <source>
        <dbReference type="ARBA" id="ARBA00030591"/>
    </source>
</evidence>
<dbReference type="Gene3D" id="3.60.20.10">
    <property type="entry name" value="Glutamine Phosphoribosylpyrophosphate, subunit 1, domain 1"/>
    <property type="match status" value="2"/>
</dbReference>
<accession>A0A7J5XBZ7</accession>
<dbReference type="GO" id="GO:0005839">
    <property type="term" value="C:proteasome core complex"/>
    <property type="evidence" value="ECO:0007669"/>
    <property type="project" value="InterPro"/>
</dbReference>
<evidence type="ECO:0000256" key="1">
    <source>
        <dbReference type="ARBA" id="ARBA00001198"/>
    </source>
</evidence>
<dbReference type="InterPro" id="IPR023333">
    <property type="entry name" value="Proteasome_suB-type"/>
</dbReference>
<evidence type="ECO:0000256" key="3">
    <source>
        <dbReference type="ARBA" id="ARBA00012039"/>
    </source>
</evidence>
<name>A0A7J5XBZ7_DISMA</name>
<dbReference type="GO" id="GO:0045444">
    <property type="term" value="P:fat cell differentiation"/>
    <property type="evidence" value="ECO:0007669"/>
    <property type="project" value="UniProtKB-ARBA"/>
</dbReference>
<dbReference type="GO" id="GO:0002376">
    <property type="term" value="P:immune system process"/>
    <property type="evidence" value="ECO:0007669"/>
    <property type="project" value="UniProtKB-KW"/>
</dbReference>
<feature type="compositionally biased region" description="Basic and acidic residues" evidence="17">
    <location>
        <begin position="40"/>
        <end position="59"/>
    </location>
</feature>
<keyword evidence="9" id="KW-0378">Hydrolase</keyword>
<dbReference type="PANTHER" id="PTHR32194">
    <property type="entry name" value="METALLOPROTEASE TLDD"/>
    <property type="match status" value="1"/>
</dbReference>
<evidence type="ECO:0000313" key="19">
    <source>
        <dbReference type="EMBL" id="KAF3834209.1"/>
    </source>
</evidence>
<evidence type="ECO:0000256" key="11">
    <source>
        <dbReference type="ARBA" id="ARBA00022942"/>
    </source>
</evidence>
<evidence type="ECO:0000256" key="17">
    <source>
        <dbReference type="SAM" id="MobiDB-lite"/>
    </source>
</evidence>
<evidence type="ECO:0000256" key="6">
    <source>
        <dbReference type="ARBA" id="ARBA00022670"/>
    </source>
</evidence>
<evidence type="ECO:0000256" key="10">
    <source>
        <dbReference type="ARBA" id="ARBA00022859"/>
    </source>
</evidence>
<dbReference type="PROSITE" id="PS00854">
    <property type="entry name" value="PROTEASOME_BETA_1"/>
    <property type="match status" value="2"/>
</dbReference>
<keyword evidence="7" id="KW-0888">Threonine protease</keyword>
<sequence>MELGKLVSRNNHMLHPSFSDHHQVSHASADVVSAHGQSKSCEHRERGRKKGRDEKEKGQEQKVACCDEAGLQLVFVVVTQFFQHRCCCYYQRRGLHLDTVEFVQCFSIFTPKSKEKRRGDAQNSDLRRAETRREAAVQYPVWRYQMSSKPLYLGLISTTQQEGLYDGGQTPKPMKTGTTIAGVVFKDGVVLGADTRATSSEVVADKMCSKIHYIAPNIYCCGAGTAADTEKTTDLLSSNLTIFSQNSGRNPRLVMAVNILQDMLYRYHGQIGASLILGGVDCTGNHLYTVGPYGSVNKVPYLAMGSGDLAALGILEDRYQQDMELDTAKELVRVAIHAGIMNDLASGNNIDICVITREGVDYIRPYQESEYKDSRKIKYRYRPGTTPVLTEKVVPLKLEVVQESVQQMETHYAELREQILPSGQTHLVDRTNHYNFGTKTQEFAVPAGVDPSGFLKSCNSEGGVCIDLNHGTTTLAFKFKHGVIVAVDSRASAGRYLASNDVNKVIEINPYLLGTMSGSAADCQYWERLLAKECRLYRLRNNHRISVAAASKLLSNMMVGYRGMGLSMGSMICGWDKEGPGLYYVDDNATRLSGRMFLPAVAAVSPMRYREDMTVEEAYELGRRGIVHATHRDAYSGGFVNMYHMREDGWIKVCKEDVSELIHRYRKGMF</sequence>
<evidence type="ECO:0000259" key="18">
    <source>
        <dbReference type="Pfam" id="PF12465"/>
    </source>
</evidence>
<evidence type="ECO:0000256" key="8">
    <source>
        <dbReference type="ARBA" id="ARBA00022782"/>
    </source>
</evidence>
<keyword evidence="13" id="KW-0539">Nucleus</keyword>
<keyword evidence="12" id="KW-0865">Zymogen</keyword>
<dbReference type="FunFam" id="3.60.20.10:FF:000005">
    <property type="entry name" value="Proteasome subunit beta type-2"/>
    <property type="match status" value="1"/>
</dbReference>
<dbReference type="InterPro" id="IPR001353">
    <property type="entry name" value="Proteasome_sua/b"/>
</dbReference>
<keyword evidence="20" id="KW-1185">Reference proteome</keyword>
<dbReference type="GO" id="GO:0005737">
    <property type="term" value="C:cytoplasm"/>
    <property type="evidence" value="ECO:0007669"/>
    <property type="project" value="TreeGrafter"/>
</dbReference>
<dbReference type="AlphaFoldDB" id="A0A7J5XBZ7"/>
<dbReference type="PANTHER" id="PTHR32194:SF9">
    <property type="entry name" value="PROTEASOME SUBUNIT BETA"/>
    <property type="match status" value="1"/>
</dbReference>
<evidence type="ECO:0000256" key="7">
    <source>
        <dbReference type="ARBA" id="ARBA00022698"/>
    </source>
</evidence>
<keyword evidence="5" id="KW-0963">Cytoplasm</keyword>
<dbReference type="SUPFAM" id="SSF56235">
    <property type="entry name" value="N-terminal nucleophile aminohydrolases (Ntn hydrolases)"/>
    <property type="match status" value="2"/>
</dbReference>
<dbReference type="FunFam" id="3.60.20.10:FF:000038">
    <property type="entry name" value="Proteasome subunit beta"/>
    <property type="match status" value="1"/>
</dbReference>
<dbReference type="PROSITE" id="PS51476">
    <property type="entry name" value="PROTEASOME_BETA_2"/>
    <property type="match status" value="2"/>
</dbReference>
<dbReference type="CDD" id="cd03763">
    <property type="entry name" value="proteasome_beta_type_7"/>
    <property type="match status" value="1"/>
</dbReference>
<dbReference type="InterPro" id="IPR000243">
    <property type="entry name" value="Pept_T1A_subB"/>
</dbReference>
<evidence type="ECO:0000313" key="20">
    <source>
        <dbReference type="Proteomes" id="UP000518266"/>
    </source>
</evidence>
<keyword evidence="11" id="KW-0647">Proteasome</keyword>
<dbReference type="InterPro" id="IPR029055">
    <property type="entry name" value="Ntn_hydrolases_N"/>
</dbReference>
<dbReference type="OrthoDB" id="37597at2759"/>
<evidence type="ECO:0000256" key="14">
    <source>
        <dbReference type="ARBA" id="ARBA00025456"/>
    </source>
</evidence>
<dbReference type="InterPro" id="IPR016050">
    <property type="entry name" value="Proteasome_bsu_CS"/>
</dbReference>
<feature type="region of interest" description="Disordered" evidence="17">
    <location>
        <begin position="25"/>
        <end position="59"/>
    </location>
</feature>
<keyword evidence="8" id="KW-0221">Differentiation</keyword>
<protein>
    <recommendedName>
        <fullName evidence="4">Proteasome subunit beta type-8</fullName>
        <ecNumber evidence="3">3.4.25.1</ecNumber>
    </recommendedName>
    <alternativeName>
        <fullName evidence="15">Proteasome subunit beta-5i</fullName>
    </alternativeName>
</protein>
<comment type="catalytic activity">
    <reaction evidence="1">
        <text>Cleavage of peptide bonds with very broad specificity.</text>
        <dbReference type="EC" id="3.4.25.1"/>
    </reaction>
</comment>
<dbReference type="InterPro" id="IPR024689">
    <property type="entry name" value="Proteasome_bsu_C"/>
</dbReference>
<dbReference type="GO" id="GO:0005654">
    <property type="term" value="C:nucleoplasm"/>
    <property type="evidence" value="ECO:0007669"/>
    <property type="project" value="UniProtKB-ARBA"/>
</dbReference>
<evidence type="ECO:0000256" key="4">
    <source>
        <dbReference type="ARBA" id="ARBA00016153"/>
    </source>
</evidence>
<gene>
    <name evidence="19" type="ORF">F7725_025413</name>
</gene>
<reference evidence="19 20" key="1">
    <citation type="submission" date="2020-03" db="EMBL/GenBank/DDBJ databases">
        <title>Dissostichus mawsoni Genome sequencing and assembly.</title>
        <authorList>
            <person name="Park H."/>
        </authorList>
    </citation>
    <scope>NUCLEOTIDE SEQUENCE [LARGE SCALE GENOMIC DNA]</scope>
    <source>
        <strain evidence="19">DM0001</strain>
        <tissue evidence="19">Muscle</tissue>
    </source>
</reference>
<dbReference type="CDD" id="cd03761">
    <property type="entry name" value="proteasome_beta_type_5"/>
    <property type="match status" value="1"/>
</dbReference>
<evidence type="ECO:0000256" key="5">
    <source>
        <dbReference type="ARBA" id="ARBA00022490"/>
    </source>
</evidence>
<comment type="function">
    <text evidence="14">The proteasome is a multicatalytic proteinase complex which is characterized by its ability to cleave peptides with Arg, Phe, Tyr, Leu, and Glu adjacent to the leaving group at neutral or slightly basic pH. The proteasome has an ATP-dependent proteolytic activity. This subunit is involved in antigen processing to generate class I binding peptides.</text>
</comment>
<proteinExistence type="predicted"/>
<evidence type="ECO:0000256" key="16">
    <source>
        <dbReference type="PIRSR" id="PIRSR600243-1"/>
    </source>
</evidence>
<organism evidence="19 20">
    <name type="scientific">Dissostichus mawsoni</name>
    <name type="common">Antarctic cod</name>
    <dbReference type="NCBI Taxonomy" id="36200"/>
    <lineage>
        <taxon>Eukaryota</taxon>
        <taxon>Metazoa</taxon>
        <taxon>Chordata</taxon>
        <taxon>Craniata</taxon>
        <taxon>Vertebrata</taxon>
        <taxon>Euteleostomi</taxon>
        <taxon>Actinopterygii</taxon>
        <taxon>Neopterygii</taxon>
        <taxon>Teleostei</taxon>
        <taxon>Neoteleostei</taxon>
        <taxon>Acanthomorphata</taxon>
        <taxon>Eupercaria</taxon>
        <taxon>Perciformes</taxon>
        <taxon>Notothenioidei</taxon>
        <taxon>Nototheniidae</taxon>
        <taxon>Dissostichus</taxon>
    </lineage>
</organism>
<dbReference type="PRINTS" id="PR00141">
    <property type="entry name" value="PROTEASOME"/>
</dbReference>
<keyword evidence="10" id="KW-0391">Immunity</keyword>
<dbReference type="Proteomes" id="UP000518266">
    <property type="component" value="Unassembled WGS sequence"/>
</dbReference>
<evidence type="ECO:0000256" key="12">
    <source>
        <dbReference type="ARBA" id="ARBA00023145"/>
    </source>
</evidence>
<dbReference type="GO" id="GO:0051603">
    <property type="term" value="P:proteolysis involved in protein catabolic process"/>
    <property type="evidence" value="ECO:0007669"/>
    <property type="project" value="InterPro"/>
</dbReference>
<keyword evidence="6" id="KW-0645">Protease</keyword>
<comment type="subcellular location">
    <subcellularLocation>
        <location evidence="2">Nucleus</location>
    </subcellularLocation>
</comment>
<dbReference type="EMBL" id="JAAKFY010000026">
    <property type="protein sequence ID" value="KAF3834209.1"/>
    <property type="molecule type" value="Genomic_DNA"/>
</dbReference>
<dbReference type="Pfam" id="PF00227">
    <property type="entry name" value="Proteasome"/>
    <property type="match status" value="2"/>
</dbReference>
<evidence type="ECO:0000256" key="13">
    <source>
        <dbReference type="ARBA" id="ARBA00023242"/>
    </source>
</evidence>
<feature type="domain" description="Proteasome beta subunit C-terminal" evidence="18">
    <location>
        <begin position="375"/>
        <end position="405"/>
    </location>
</feature>